<dbReference type="VEuPathDB" id="FungiDB:HpaG811884"/>
<dbReference type="EnsemblProtists" id="HpaT811884">
    <property type="protein sequence ID" value="HpaP811884"/>
    <property type="gene ID" value="HpaG811884"/>
</dbReference>
<proteinExistence type="predicted"/>
<dbReference type="AlphaFoldDB" id="M4BZ61"/>
<dbReference type="eggNOG" id="ENOG502RFJD">
    <property type="taxonomic scope" value="Eukaryota"/>
</dbReference>
<accession>M4BZ61</accession>
<dbReference type="EMBL" id="JH598056">
    <property type="status" value="NOT_ANNOTATED_CDS"/>
    <property type="molecule type" value="Genomic_DNA"/>
</dbReference>
<reference evidence="2" key="1">
    <citation type="journal article" date="2010" name="Science">
        <title>Signatures of adaptation to obligate biotrophy in the Hyaloperonospora arabidopsidis genome.</title>
        <authorList>
            <person name="Baxter L."/>
            <person name="Tripathy S."/>
            <person name="Ishaque N."/>
            <person name="Boot N."/>
            <person name="Cabral A."/>
            <person name="Kemen E."/>
            <person name="Thines M."/>
            <person name="Ah-Fong A."/>
            <person name="Anderson R."/>
            <person name="Badejoko W."/>
            <person name="Bittner-Eddy P."/>
            <person name="Boore J.L."/>
            <person name="Chibucos M.C."/>
            <person name="Coates M."/>
            <person name="Dehal P."/>
            <person name="Delehaunty K."/>
            <person name="Dong S."/>
            <person name="Downton P."/>
            <person name="Dumas B."/>
            <person name="Fabro G."/>
            <person name="Fronick C."/>
            <person name="Fuerstenberg S.I."/>
            <person name="Fulton L."/>
            <person name="Gaulin E."/>
            <person name="Govers F."/>
            <person name="Hughes L."/>
            <person name="Humphray S."/>
            <person name="Jiang R.H."/>
            <person name="Judelson H."/>
            <person name="Kamoun S."/>
            <person name="Kyung K."/>
            <person name="Meijer H."/>
            <person name="Minx P."/>
            <person name="Morris P."/>
            <person name="Nelson J."/>
            <person name="Phuntumart V."/>
            <person name="Qutob D."/>
            <person name="Rehmany A."/>
            <person name="Rougon-Cardoso A."/>
            <person name="Ryden P."/>
            <person name="Torto-Alalibo T."/>
            <person name="Studholme D."/>
            <person name="Wang Y."/>
            <person name="Win J."/>
            <person name="Wood J."/>
            <person name="Clifton S.W."/>
            <person name="Rogers J."/>
            <person name="Van den Ackerveken G."/>
            <person name="Jones J.D."/>
            <person name="McDowell J.M."/>
            <person name="Beynon J."/>
            <person name="Tyler B.M."/>
        </authorList>
    </citation>
    <scope>NUCLEOTIDE SEQUENCE [LARGE SCALE GENOMIC DNA]</scope>
    <source>
        <strain evidence="2">Emoy2</strain>
    </source>
</reference>
<keyword evidence="2" id="KW-1185">Reference proteome</keyword>
<dbReference type="InParanoid" id="M4BZ61"/>
<protein>
    <recommendedName>
        <fullName evidence="3">RxLR effector candidate protein</fullName>
    </recommendedName>
</protein>
<dbReference type="Proteomes" id="UP000011713">
    <property type="component" value="Unassembled WGS sequence"/>
</dbReference>
<evidence type="ECO:0000313" key="2">
    <source>
        <dbReference type="Proteomes" id="UP000011713"/>
    </source>
</evidence>
<sequence length="205" mass="24471">MTLHFKSRFDRASRTIARGESIVGALLEHFDDVVLARMLEAARQSKEYEVMAKALQETLIEKWVTDESIHIDDVFVKFELNNGLEKVLTSPDLFLFNRCINIRNRFRTDKKDRTTLLKYLMQLYTVNAVSRQIENLKDVNPRVQELRNRLFEEWHMEETDLEQVRDMLEFKLSTWANDPAAMILRDFRDYHREPKQIESVEFKLD</sequence>
<evidence type="ECO:0008006" key="3">
    <source>
        <dbReference type="Google" id="ProtNLM"/>
    </source>
</evidence>
<name>M4BZ61_HYAAE</name>
<dbReference type="HOGENOM" id="CLU_1339744_0_0_1"/>
<evidence type="ECO:0000313" key="1">
    <source>
        <dbReference type="EnsemblProtists" id="HpaP811884"/>
    </source>
</evidence>
<organism evidence="1 2">
    <name type="scientific">Hyaloperonospora arabidopsidis (strain Emoy2)</name>
    <name type="common">Downy mildew agent</name>
    <name type="synonym">Peronospora arabidopsidis</name>
    <dbReference type="NCBI Taxonomy" id="559515"/>
    <lineage>
        <taxon>Eukaryota</taxon>
        <taxon>Sar</taxon>
        <taxon>Stramenopiles</taxon>
        <taxon>Oomycota</taxon>
        <taxon>Peronosporomycetes</taxon>
        <taxon>Peronosporales</taxon>
        <taxon>Peronosporaceae</taxon>
        <taxon>Hyaloperonospora</taxon>
    </lineage>
</organism>
<reference evidence="1" key="2">
    <citation type="submission" date="2015-06" db="UniProtKB">
        <authorList>
            <consortium name="EnsemblProtists"/>
        </authorList>
    </citation>
    <scope>IDENTIFICATION</scope>
    <source>
        <strain evidence="1">Emoy2</strain>
    </source>
</reference>